<dbReference type="AlphaFoldDB" id="A0A0A9ECN0"/>
<reference evidence="1" key="2">
    <citation type="journal article" date="2015" name="Data Brief">
        <title>Shoot transcriptome of the giant reed, Arundo donax.</title>
        <authorList>
            <person name="Barrero R.A."/>
            <person name="Guerrero F.D."/>
            <person name="Moolhuijzen P."/>
            <person name="Goolsby J.A."/>
            <person name="Tidwell J."/>
            <person name="Bellgard S.E."/>
            <person name="Bellgard M.I."/>
        </authorList>
    </citation>
    <scope>NUCLEOTIDE SEQUENCE</scope>
    <source>
        <tissue evidence="1">Shoot tissue taken approximately 20 cm above the soil surface</tissue>
    </source>
</reference>
<proteinExistence type="predicted"/>
<accession>A0A0A9ECN0</accession>
<reference evidence="1" key="1">
    <citation type="submission" date="2014-09" db="EMBL/GenBank/DDBJ databases">
        <authorList>
            <person name="Magalhaes I.L.F."/>
            <person name="Oliveira U."/>
            <person name="Santos F.R."/>
            <person name="Vidigal T.H.D.A."/>
            <person name="Brescovit A.D."/>
            <person name="Santos A.J."/>
        </authorList>
    </citation>
    <scope>NUCLEOTIDE SEQUENCE</scope>
    <source>
        <tissue evidence="1">Shoot tissue taken approximately 20 cm above the soil surface</tissue>
    </source>
</reference>
<protein>
    <submittedName>
        <fullName evidence="1">Uncharacterized protein</fullName>
    </submittedName>
</protein>
<dbReference type="EMBL" id="GBRH01201122">
    <property type="protein sequence ID" value="JAD96773.1"/>
    <property type="molecule type" value="Transcribed_RNA"/>
</dbReference>
<evidence type="ECO:0000313" key="1">
    <source>
        <dbReference type="EMBL" id="JAD96773.1"/>
    </source>
</evidence>
<name>A0A0A9ECN0_ARUDO</name>
<sequence>MNCSFSFFYSNGFGCIPIVVILDNFDSGFLESKGD</sequence>
<organism evidence="1">
    <name type="scientific">Arundo donax</name>
    <name type="common">Giant reed</name>
    <name type="synonym">Donax arundinaceus</name>
    <dbReference type="NCBI Taxonomy" id="35708"/>
    <lineage>
        <taxon>Eukaryota</taxon>
        <taxon>Viridiplantae</taxon>
        <taxon>Streptophyta</taxon>
        <taxon>Embryophyta</taxon>
        <taxon>Tracheophyta</taxon>
        <taxon>Spermatophyta</taxon>
        <taxon>Magnoliopsida</taxon>
        <taxon>Liliopsida</taxon>
        <taxon>Poales</taxon>
        <taxon>Poaceae</taxon>
        <taxon>PACMAD clade</taxon>
        <taxon>Arundinoideae</taxon>
        <taxon>Arundineae</taxon>
        <taxon>Arundo</taxon>
    </lineage>
</organism>